<comment type="caution">
    <text evidence="1">The sequence shown here is derived from an EMBL/GenBank/DDBJ whole genome shotgun (WGS) entry which is preliminary data.</text>
</comment>
<reference evidence="1 2" key="1">
    <citation type="submission" date="2016-10" db="EMBL/GenBank/DDBJ databases">
        <title>Genome sequence of the ascomycete fungus Penicillium subrubescens.</title>
        <authorList>
            <person name="De Vries R.P."/>
            <person name="Peng M."/>
            <person name="Dilokpimol A."/>
            <person name="Hilden K."/>
            <person name="Makela M.R."/>
            <person name="Grigoriev I."/>
            <person name="Riley R."/>
            <person name="Granchi Z."/>
        </authorList>
    </citation>
    <scope>NUCLEOTIDE SEQUENCE [LARGE SCALE GENOMIC DNA]</scope>
    <source>
        <strain evidence="1 2">CBS 132785</strain>
    </source>
</reference>
<keyword evidence="2" id="KW-1185">Reference proteome</keyword>
<evidence type="ECO:0000313" key="2">
    <source>
        <dbReference type="Proteomes" id="UP000186955"/>
    </source>
</evidence>
<sequence length="86" mass="8974">MSCPGPQVARYFPEVSGGSDRDMLAVSDAAHETCHARCTIIPSVKVPIMSVSDASGGVMVVSPYLNIREHAGLSTGVGRAYPGARK</sequence>
<protein>
    <submittedName>
        <fullName evidence="1">Uncharacterized protein</fullName>
    </submittedName>
</protein>
<organism evidence="1 2">
    <name type="scientific">Penicillium subrubescens</name>
    <dbReference type="NCBI Taxonomy" id="1316194"/>
    <lineage>
        <taxon>Eukaryota</taxon>
        <taxon>Fungi</taxon>
        <taxon>Dikarya</taxon>
        <taxon>Ascomycota</taxon>
        <taxon>Pezizomycotina</taxon>
        <taxon>Eurotiomycetes</taxon>
        <taxon>Eurotiomycetidae</taxon>
        <taxon>Eurotiales</taxon>
        <taxon>Aspergillaceae</taxon>
        <taxon>Penicillium</taxon>
    </lineage>
</organism>
<accession>A0A1Q5UP19</accession>
<dbReference type="AlphaFoldDB" id="A0A1Q5UP19"/>
<dbReference type="EMBL" id="MNBE01000105">
    <property type="protein sequence ID" value="OKP14228.1"/>
    <property type="molecule type" value="Genomic_DNA"/>
</dbReference>
<proteinExistence type="predicted"/>
<evidence type="ECO:0000313" key="1">
    <source>
        <dbReference type="EMBL" id="OKP14228.1"/>
    </source>
</evidence>
<dbReference type="Proteomes" id="UP000186955">
    <property type="component" value="Unassembled WGS sequence"/>
</dbReference>
<gene>
    <name evidence="1" type="ORF">PENSUB_80</name>
</gene>
<name>A0A1Q5UP19_9EURO</name>